<evidence type="ECO:0000256" key="4">
    <source>
        <dbReference type="ARBA" id="ARBA00011944"/>
    </source>
</evidence>
<evidence type="ECO:0000313" key="14">
    <source>
        <dbReference type="Proteomes" id="UP000196877"/>
    </source>
</evidence>
<dbReference type="PANTHER" id="PTHR32179:SF3">
    <property type="entry name" value="NICOTINATE-NUCLEOTIDE PYROPHOSPHORYLASE [CARBOXYLATING]"/>
    <property type="match status" value="1"/>
</dbReference>
<evidence type="ECO:0000256" key="7">
    <source>
        <dbReference type="ARBA" id="ARBA00022679"/>
    </source>
</evidence>
<dbReference type="SUPFAM" id="SSF54675">
    <property type="entry name" value="Nicotinate/Quinolinate PRTase N-terminal domain-like"/>
    <property type="match status" value="1"/>
</dbReference>
<feature type="domain" description="Quinolinate phosphoribosyl transferase N-terminal" evidence="12">
    <location>
        <begin position="22"/>
        <end position="107"/>
    </location>
</feature>
<comment type="similarity">
    <text evidence="3 10">Belongs to the NadC/ModD family.</text>
</comment>
<dbReference type="PANTHER" id="PTHR32179">
    <property type="entry name" value="NICOTINATE-NUCLEOTIDE PYROPHOSPHORYLASE [CARBOXYLATING]"/>
    <property type="match status" value="1"/>
</dbReference>
<proteinExistence type="inferred from homology"/>
<comment type="catalytic activity">
    <reaction evidence="9">
        <text>nicotinate beta-D-ribonucleotide + CO2 + diphosphate = quinolinate + 5-phospho-alpha-D-ribose 1-diphosphate + 2 H(+)</text>
        <dbReference type="Rhea" id="RHEA:12733"/>
        <dbReference type="ChEBI" id="CHEBI:15378"/>
        <dbReference type="ChEBI" id="CHEBI:16526"/>
        <dbReference type="ChEBI" id="CHEBI:29959"/>
        <dbReference type="ChEBI" id="CHEBI:33019"/>
        <dbReference type="ChEBI" id="CHEBI:57502"/>
        <dbReference type="ChEBI" id="CHEBI:58017"/>
        <dbReference type="EC" id="2.4.2.19"/>
    </reaction>
</comment>
<keyword evidence="5" id="KW-0662">Pyridine nucleotide biosynthesis</keyword>
<dbReference type="SUPFAM" id="SSF51690">
    <property type="entry name" value="Nicotinate/Quinolinate PRTase C-terminal domain-like"/>
    <property type="match status" value="1"/>
</dbReference>
<name>A0ABM6LGG5_9BACI</name>
<evidence type="ECO:0000259" key="11">
    <source>
        <dbReference type="Pfam" id="PF01729"/>
    </source>
</evidence>
<comment type="pathway">
    <text evidence="2">Cofactor biosynthesis; NAD(+) biosynthesis; nicotinate D-ribonucleotide from quinolinate: step 1/1.</text>
</comment>
<dbReference type="InterPro" id="IPR022412">
    <property type="entry name" value="Quinolinate_PRibosylTrfase_N"/>
</dbReference>
<dbReference type="EMBL" id="CP021920">
    <property type="protein sequence ID" value="ASB88085.1"/>
    <property type="molecule type" value="Genomic_DNA"/>
</dbReference>
<accession>A0ABM6LGG5</accession>
<keyword evidence="7 10" id="KW-0808">Transferase</keyword>
<evidence type="ECO:0000256" key="5">
    <source>
        <dbReference type="ARBA" id="ARBA00022642"/>
    </source>
</evidence>
<sequence>MQQLMLKHMLEHFFKEDIGWGDLTSQAVFSEDHICEAAISAKENGVFAGAMVIKEGFALIDQKIAVDINKKDGEPVATGEVIARLKGPAASLLTGERVVLNLIQRMSGIATLTKRSVMRLNDPDIRICDTRKTTPGLRMLEKYAVKIGGGFNHRFGLDGGIMIKDNHIAACGSIGKAVEKARAACGHMVKIEVEIESEKELAEAVEAGADIIMFDNCPPETVRRFSDMTPPGIITEASGGISFENLPAYRGTGVDYISLGYLTHSAKAVDFSMNVNLNKMIGLER</sequence>
<gene>
    <name evidence="13" type="primary">nadC</name>
    <name evidence="13" type="ORF">S101395_01576</name>
</gene>
<dbReference type="GO" id="GO:0004514">
    <property type="term" value="F:nicotinate-nucleotide diphosphorylase (carboxylating) activity"/>
    <property type="evidence" value="ECO:0007669"/>
    <property type="project" value="UniProtKB-EC"/>
</dbReference>
<dbReference type="InterPro" id="IPR004393">
    <property type="entry name" value="NadC"/>
</dbReference>
<dbReference type="PIRSF" id="PIRSF006250">
    <property type="entry name" value="NadC_ModD"/>
    <property type="match status" value="1"/>
</dbReference>
<dbReference type="InterPro" id="IPR036068">
    <property type="entry name" value="Nicotinate_pribotase-like_C"/>
</dbReference>
<dbReference type="GeneID" id="92854409"/>
<evidence type="ECO:0000256" key="9">
    <source>
        <dbReference type="ARBA" id="ARBA00047445"/>
    </source>
</evidence>
<evidence type="ECO:0000256" key="10">
    <source>
        <dbReference type="PIRNR" id="PIRNR006250"/>
    </source>
</evidence>
<dbReference type="CDD" id="cd01572">
    <property type="entry name" value="QPRTase"/>
    <property type="match status" value="1"/>
</dbReference>
<keyword evidence="14" id="KW-1185">Reference proteome</keyword>
<dbReference type="NCBIfam" id="TIGR00078">
    <property type="entry name" value="nadC"/>
    <property type="match status" value="1"/>
</dbReference>
<evidence type="ECO:0000256" key="8">
    <source>
        <dbReference type="ARBA" id="ARBA00033102"/>
    </source>
</evidence>
<evidence type="ECO:0000256" key="1">
    <source>
        <dbReference type="ARBA" id="ARBA00003237"/>
    </source>
</evidence>
<evidence type="ECO:0000256" key="6">
    <source>
        <dbReference type="ARBA" id="ARBA00022676"/>
    </source>
</evidence>
<dbReference type="Proteomes" id="UP000196877">
    <property type="component" value="Chromosome"/>
</dbReference>
<dbReference type="Gene3D" id="3.90.1170.20">
    <property type="entry name" value="Quinolinate phosphoribosyl transferase, N-terminal domain"/>
    <property type="match status" value="1"/>
</dbReference>
<evidence type="ECO:0000313" key="13">
    <source>
        <dbReference type="EMBL" id="ASB88085.1"/>
    </source>
</evidence>
<dbReference type="Pfam" id="PF01729">
    <property type="entry name" value="QRPTase_C"/>
    <property type="match status" value="1"/>
</dbReference>
<organism evidence="13 14">
    <name type="scientific">Bacillus sonorensis</name>
    <dbReference type="NCBI Taxonomy" id="119858"/>
    <lineage>
        <taxon>Bacteria</taxon>
        <taxon>Bacillati</taxon>
        <taxon>Bacillota</taxon>
        <taxon>Bacilli</taxon>
        <taxon>Bacillales</taxon>
        <taxon>Bacillaceae</taxon>
        <taxon>Bacillus</taxon>
    </lineage>
</organism>
<keyword evidence="6 10" id="KW-0328">Glycosyltransferase</keyword>
<evidence type="ECO:0000259" key="12">
    <source>
        <dbReference type="Pfam" id="PF02749"/>
    </source>
</evidence>
<reference evidence="13 14" key="1">
    <citation type="submission" date="2017-06" db="EMBL/GenBank/DDBJ databases">
        <title>Genome sequence of Bacillus sonorensis strain SRCM101395.</title>
        <authorList>
            <person name="Cho S.H."/>
        </authorList>
    </citation>
    <scope>NUCLEOTIDE SEQUENCE [LARGE SCALE GENOMIC DNA]</scope>
    <source>
        <strain evidence="13 14">SRCM101395</strain>
    </source>
</reference>
<dbReference type="Gene3D" id="3.20.20.70">
    <property type="entry name" value="Aldolase class I"/>
    <property type="match status" value="1"/>
</dbReference>
<protein>
    <recommendedName>
        <fullName evidence="4">nicotinate-nucleotide diphosphorylase (carboxylating)</fullName>
        <ecNumber evidence="4">2.4.2.19</ecNumber>
    </recommendedName>
    <alternativeName>
        <fullName evidence="8">Quinolinate phosphoribosyltransferase [decarboxylating]</fullName>
    </alternativeName>
</protein>
<feature type="domain" description="Quinolinate phosphoribosyl transferase C-terminal" evidence="11">
    <location>
        <begin position="109"/>
        <end position="273"/>
    </location>
</feature>
<dbReference type="RefSeq" id="WP_006637836.1">
    <property type="nucleotide sequence ID" value="NZ_BORD01000003.1"/>
</dbReference>
<dbReference type="InterPro" id="IPR013785">
    <property type="entry name" value="Aldolase_TIM"/>
</dbReference>
<evidence type="ECO:0000256" key="2">
    <source>
        <dbReference type="ARBA" id="ARBA00004893"/>
    </source>
</evidence>
<dbReference type="Pfam" id="PF02749">
    <property type="entry name" value="QRPTase_N"/>
    <property type="match status" value="1"/>
</dbReference>
<evidence type="ECO:0000256" key="3">
    <source>
        <dbReference type="ARBA" id="ARBA00009400"/>
    </source>
</evidence>
<dbReference type="InterPro" id="IPR027277">
    <property type="entry name" value="NadC/ModD"/>
</dbReference>
<dbReference type="InterPro" id="IPR037128">
    <property type="entry name" value="Quinolinate_PRibosylTase_N_sf"/>
</dbReference>
<comment type="function">
    <text evidence="1">Involved in the catabolism of quinolinic acid (QA).</text>
</comment>
<dbReference type="EC" id="2.4.2.19" evidence="4"/>
<dbReference type="InterPro" id="IPR002638">
    <property type="entry name" value="Quinolinate_PRibosylTrfase_C"/>
</dbReference>